<dbReference type="EMBL" id="GBEZ01020757">
    <property type="protein sequence ID" value="JAC65938.1"/>
    <property type="molecule type" value="Transcribed_RNA"/>
</dbReference>
<dbReference type="AlphaFoldDB" id="A0A061R1T0"/>
<proteinExistence type="predicted"/>
<organism evidence="1">
    <name type="scientific">Tetraselmis sp. GSL018</name>
    <dbReference type="NCBI Taxonomy" id="582737"/>
    <lineage>
        <taxon>Eukaryota</taxon>
        <taxon>Viridiplantae</taxon>
        <taxon>Chlorophyta</taxon>
        <taxon>core chlorophytes</taxon>
        <taxon>Chlorodendrophyceae</taxon>
        <taxon>Chlorodendrales</taxon>
        <taxon>Chlorodendraceae</taxon>
        <taxon>Tetraselmis</taxon>
    </lineage>
</organism>
<gene>
    <name evidence="1" type="ORF">TSPGSL018_14874</name>
</gene>
<protein>
    <submittedName>
        <fullName evidence="1">Uncharacterized protein</fullName>
    </submittedName>
</protein>
<evidence type="ECO:0000313" key="1">
    <source>
        <dbReference type="EMBL" id="JAC65938.1"/>
    </source>
</evidence>
<reference evidence="1" key="1">
    <citation type="submission" date="2014-05" db="EMBL/GenBank/DDBJ databases">
        <title>The transcriptome of the halophilic microalga Tetraselmis sp. GSL018 isolated from the Great Salt Lake, Utah.</title>
        <authorList>
            <person name="Jinkerson R.E."/>
            <person name="D'Adamo S."/>
            <person name="Posewitz M.C."/>
        </authorList>
    </citation>
    <scope>NUCLEOTIDE SEQUENCE</scope>
    <source>
        <strain evidence="1">GSL018</strain>
    </source>
</reference>
<name>A0A061R1T0_9CHLO</name>
<accession>A0A061R1T0</accession>
<sequence length="28" mass="3169">MEIEVAICAKDKDNTHERGNKLHVSKAM</sequence>